<evidence type="ECO:0000313" key="3">
    <source>
        <dbReference type="Proteomes" id="UP000461670"/>
    </source>
</evidence>
<name>A0A7V8FQ60_9BURK</name>
<reference evidence="3" key="1">
    <citation type="journal article" date="2020" name="MBio">
        <title>Horizontal gene transfer to a defensive symbiont with a reduced genome amongst a multipartite beetle microbiome.</title>
        <authorList>
            <person name="Waterworth S.C."/>
            <person name="Florez L.V."/>
            <person name="Rees E.R."/>
            <person name="Hertweck C."/>
            <person name="Kaltenpoth M."/>
            <person name="Kwan J.C."/>
        </authorList>
    </citation>
    <scope>NUCLEOTIDE SEQUENCE [LARGE SCALE GENOMIC DNA]</scope>
</reference>
<comment type="caution">
    <text evidence="2">The sequence shown here is derived from an EMBL/GenBank/DDBJ whole genome shotgun (WGS) entry which is preliminary data.</text>
</comment>
<evidence type="ECO:0000313" key="2">
    <source>
        <dbReference type="EMBL" id="KAF1022201.1"/>
    </source>
</evidence>
<sequence length="192" mass="21451">MSLDDQTRRPHACSPTTPSASQPAGRQGLRLEVDEAWTPCGRPRSRWSDLGFQDLRDDEAFVIRLYRCWQHNVPTPYVVEHALGGLLRHDRLHALINRLLALFKAFGRDPAMESPLLATPLLTWREETLLAMLTPDPLTIGADCDDLARLCFDALLAHGTEIRVPQEMSRSGRDTLELAIARKLGGGWCGSD</sequence>
<gene>
    <name evidence="2" type="ORF">GAK30_01346</name>
</gene>
<dbReference type="EMBL" id="WNDQ01000014">
    <property type="protein sequence ID" value="KAF1022201.1"/>
    <property type="molecule type" value="Genomic_DNA"/>
</dbReference>
<evidence type="ECO:0000256" key="1">
    <source>
        <dbReference type="SAM" id="MobiDB-lite"/>
    </source>
</evidence>
<feature type="region of interest" description="Disordered" evidence="1">
    <location>
        <begin position="1"/>
        <end position="27"/>
    </location>
</feature>
<proteinExistence type="predicted"/>
<protein>
    <submittedName>
        <fullName evidence="2">Uncharacterized protein</fullName>
    </submittedName>
</protein>
<accession>A0A7V8FQ60</accession>
<dbReference type="AlphaFoldDB" id="A0A7V8FQ60"/>
<feature type="compositionally biased region" description="Polar residues" evidence="1">
    <location>
        <begin position="14"/>
        <end position="24"/>
    </location>
</feature>
<organism evidence="2 3">
    <name type="scientific">Paracidovorax wautersii</name>
    <dbReference type="NCBI Taxonomy" id="1177982"/>
    <lineage>
        <taxon>Bacteria</taxon>
        <taxon>Pseudomonadati</taxon>
        <taxon>Pseudomonadota</taxon>
        <taxon>Betaproteobacteria</taxon>
        <taxon>Burkholderiales</taxon>
        <taxon>Comamonadaceae</taxon>
        <taxon>Paracidovorax</taxon>
    </lineage>
</organism>
<dbReference type="Proteomes" id="UP000461670">
    <property type="component" value="Unassembled WGS sequence"/>
</dbReference>